<comment type="caution">
    <text evidence="2">The sequence shown here is derived from an EMBL/GenBank/DDBJ whole genome shotgun (WGS) entry which is preliminary data.</text>
</comment>
<proteinExistence type="predicted"/>
<feature type="domain" description="Schlafen group 3-like DNA/RNA helicase" evidence="1">
    <location>
        <begin position="266"/>
        <end position="604"/>
    </location>
</feature>
<evidence type="ECO:0000313" key="2">
    <source>
        <dbReference type="EMBL" id="MBB5955918.1"/>
    </source>
</evidence>
<evidence type="ECO:0000259" key="1">
    <source>
        <dbReference type="Pfam" id="PF09848"/>
    </source>
</evidence>
<sequence>MHVYAGTVRDAGEALRSDLDGFVAACVDRFRRGRGEKPGDAEVGSWRNSWPALVRALLRAGLADLALLFEFELPGTGERVDAVVLGVRPDGGLTGVVVELKQWDRFRRADWLEVEISPGVERVHPCRQAAGYRSYLEKWLEDATLDLEFRGVAVLHNARIDVTTRLREEVEGRSGSGDVPILSRGELTDTEPHELAALLRCDDLRSPAEGQLARFLAVEHRPSPKLFAELDAVLAQRSEFVLLGAQQAAQVRVVHAVAEAFAGRRRVIAVTGGPGTGKTVVALRLLADIPNLESAPAARLLTPSGTLMDQLVRALDERNRTRGLFAYPNSHNGKGIIPLVDEAQRLRRDPHLVARLVRNAPVSVFLLDERQVIRPNEGFTVEELRHVAEREGADFRHIELTSQFRCGGSQAYLNWLGRLLSADGVPEPWQGSDYDAGVASDPDELEAWIRHHGATGHTARIAAGFCWQWPKRPANEPLHDDIAITWTDHGVERTWRRPWNAGRVHRGPDGEVTAPKRAFWATDPGGQDQVGCIYTSQGLEYDYGGVILGPDLVRRDNRWVADSARSHDPAMKNLPADRYLRLALNTYWVLASRATSGCRLYSTDPETQRFLAGLC</sequence>
<reference evidence="2 3" key="1">
    <citation type="submission" date="2020-08" db="EMBL/GenBank/DDBJ databases">
        <title>Genomic Encyclopedia of Type Strains, Phase III (KMG-III): the genomes of soil and plant-associated and newly described type strains.</title>
        <authorList>
            <person name="Whitman W."/>
        </authorList>
    </citation>
    <scope>NUCLEOTIDE SEQUENCE [LARGE SCALE GENOMIC DNA]</scope>
    <source>
        <strain evidence="2 3">CECT 8640</strain>
    </source>
</reference>
<dbReference type="InterPro" id="IPR018647">
    <property type="entry name" value="SLFN_3-like_DNA/RNA_helicase"/>
</dbReference>
<dbReference type="SUPFAM" id="SSF52540">
    <property type="entry name" value="P-loop containing nucleoside triphosphate hydrolases"/>
    <property type="match status" value="1"/>
</dbReference>
<dbReference type="EMBL" id="JACHJN010000003">
    <property type="protein sequence ID" value="MBB5955918.1"/>
    <property type="molecule type" value="Genomic_DNA"/>
</dbReference>
<dbReference type="Gene3D" id="3.40.50.300">
    <property type="entry name" value="P-loop containing nucleotide triphosphate hydrolases"/>
    <property type="match status" value="1"/>
</dbReference>
<dbReference type="Proteomes" id="UP000547510">
    <property type="component" value="Unassembled WGS sequence"/>
</dbReference>
<evidence type="ECO:0000313" key="3">
    <source>
        <dbReference type="Proteomes" id="UP000547510"/>
    </source>
</evidence>
<name>A0A841CI97_9PSEU</name>
<gene>
    <name evidence="2" type="ORF">FHS29_002499</name>
</gene>
<accession>A0A841CI97</accession>
<dbReference type="InterPro" id="IPR027417">
    <property type="entry name" value="P-loop_NTPase"/>
</dbReference>
<dbReference type="RefSeq" id="WP_184690712.1">
    <property type="nucleotide sequence ID" value="NZ_JACHJN010000003.1"/>
</dbReference>
<dbReference type="AlphaFoldDB" id="A0A841CI97"/>
<keyword evidence="3" id="KW-1185">Reference proteome</keyword>
<protein>
    <recommendedName>
        <fullName evidence="1">Schlafen group 3-like DNA/RNA helicase domain-containing protein</fullName>
    </recommendedName>
</protein>
<dbReference type="Pfam" id="PF09848">
    <property type="entry name" value="SLFN-g3_helicase"/>
    <property type="match status" value="1"/>
</dbReference>
<organism evidence="2 3">
    <name type="scientific">Saccharothrix tamanrassetensis</name>
    <dbReference type="NCBI Taxonomy" id="1051531"/>
    <lineage>
        <taxon>Bacteria</taxon>
        <taxon>Bacillati</taxon>
        <taxon>Actinomycetota</taxon>
        <taxon>Actinomycetes</taxon>
        <taxon>Pseudonocardiales</taxon>
        <taxon>Pseudonocardiaceae</taxon>
        <taxon>Saccharothrix</taxon>
    </lineage>
</organism>